<dbReference type="EMBL" id="JACCAE010000001">
    <property type="protein sequence ID" value="NYF96852.1"/>
    <property type="molecule type" value="Genomic_DNA"/>
</dbReference>
<dbReference type="AlphaFoldDB" id="A0A852VIF7"/>
<keyword evidence="3" id="KW-1185">Reference proteome</keyword>
<comment type="caution">
    <text evidence="2">The sequence shown here is derived from an EMBL/GenBank/DDBJ whole genome shotgun (WGS) entry which is preliminary data.</text>
</comment>
<name>A0A852VIF7_9MICO</name>
<gene>
    <name evidence="2" type="ORF">BJY20_000244</name>
</gene>
<protein>
    <submittedName>
        <fullName evidence="2">Uncharacterized protein</fullName>
    </submittedName>
</protein>
<organism evidence="2 3">
    <name type="scientific">Janibacter cremeus</name>
    <dbReference type="NCBI Taxonomy" id="1285192"/>
    <lineage>
        <taxon>Bacteria</taxon>
        <taxon>Bacillati</taxon>
        <taxon>Actinomycetota</taxon>
        <taxon>Actinomycetes</taxon>
        <taxon>Micrococcales</taxon>
        <taxon>Intrasporangiaceae</taxon>
        <taxon>Janibacter</taxon>
    </lineage>
</organism>
<accession>A0A852VIF7</accession>
<evidence type="ECO:0000256" key="1">
    <source>
        <dbReference type="SAM" id="MobiDB-lite"/>
    </source>
</evidence>
<proteinExistence type="predicted"/>
<sequence>MTAEPGTQPSGGVPRRTVARTAAWSVPVVTTALAAPTLAASTSETVDLDLQGHQSGSVIPAYSPDRLQMYELSMTSGFDAVNVGAAPVPTGTIVTLSFDSRMMGESTVNADGAALESAGTRTDGNATVASFLLPVEIPAGGMVSLDPDFTFADPLPWATNIEPYTVTISPPAGIEDANPGNNSSSSAARYHDTVDAVLSATWREHTLFTAEGDPLPLNVQDTVTITANSPGDVPSGGGLYFSAGTVYDGSAYTYDVYDELRIVSATLDGQDVLDSIIDETSSDPQDSYSWRVNVAIAGGQQLVVGVEADVSTRTREYVYSGPSVSFSTSRDRDDTNNRASAGPTP</sequence>
<evidence type="ECO:0000313" key="3">
    <source>
        <dbReference type="Proteomes" id="UP000554054"/>
    </source>
</evidence>
<evidence type="ECO:0000313" key="2">
    <source>
        <dbReference type="EMBL" id="NYF96852.1"/>
    </source>
</evidence>
<dbReference type="RefSeq" id="WP_185989852.1">
    <property type="nucleotide sequence ID" value="NZ_JACCAE010000001.1"/>
</dbReference>
<reference evidence="2 3" key="1">
    <citation type="submission" date="2020-07" db="EMBL/GenBank/DDBJ databases">
        <title>Sequencing the genomes of 1000 actinobacteria strains.</title>
        <authorList>
            <person name="Klenk H.-P."/>
        </authorList>
    </citation>
    <scope>NUCLEOTIDE SEQUENCE [LARGE SCALE GENOMIC DNA]</scope>
    <source>
        <strain evidence="2 3">DSM 26154</strain>
    </source>
</reference>
<dbReference type="Proteomes" id="UP000554054">
    <property type="component" value="Unassembled WGS sequence"/>
</dbReference>
<feature type="region of interest" description="Disordered" evidence="1">
    <location>
        <begin position="321"/>
        <end position="345"/>
    </location>
</feature>